<sequence>MPQYWVCMPLVPGDTFRFHHPGTERLPARHTTRARGPTIFLWSTESIISEVRYFMIGGQVDTTYVNFAAGCETENES</sequence>
<evidence type="ECO:0000313" key="2">
    <source>
        <dbReference type="Proteomes" id="UP001519460"/>
    </source>
</evidence>
<dbReference type="EMBL" id="JACVVK020000209">
    <property type="protein sequence ID" value="KAK7484475.1"/>
    <property type="molecule type" value="Genomic_DNA"/>
</dbReference>
<organism evidence="1 2">
    <name type="scientific">Batillaria attramentaria</name>
    <dbReference type="NCBI Taxonomy" id="370345"/>
    <lineage>
        <taxon>Eukaryota</taxon>
        <taxon>Metazoa</taxon>
        <taxon>Spiralia</taxon>
        <taxon>Lophotrochozoa</taxon>
        <taxon>Mollusca</taxon>
        <taxon>Gastropoda</taxon>
        <taxon>Caenogastropoda</taxon>
        <taxon>Sorbeoconcha</taxon>
        <taxon>Cerithioidea</taxon>
        <taxon>Batillariidae</taxon>
        <taxon>Batillaria</taxon>
    </lineage>
</organism>
<name>A0ABD0KBV2_9CAEN</name>
<proteinExistence type="predicted"/>
<dbReference type="AlphaFoldDB" id="A0ABD0KBV2"/>
<dbReference type="Proteomes" id="UP001519460">
    <property type="component" value="Unassembled WGS sequence"/>
</dbReference>
<accession>A0ABD0KBV2</accession>
<protein>
    <submittedName>
        <fullName evidence="1">Uncharacterized protein</fullName>
    </submittedName>
</protein>
<gene>
    <name evidence="1" type="ORF">BaRGS_00024231</name>
</gene>
<evidence type="ECO:0000313" key="1">
    <source>
        <dbReference type="EMBL" id="KAK7484475.1"/>
    </source>
</evidence>
<reference evidence="1 2" key="1">
    <citation type="journal article" date="2023" name="Sci. Data">
        <title>Genome assembly of the Korean intertidal mud-creeper Batillaria attramentaria.</title>
        <authorList>
            <person name="Patra A.K."/>
            <person name="Ho P.T."/>
            <person name="Jun S."/>
            <person name="Lee S.J."/>
            <person name="Kim Y."/>
            <person name="Won Y.J."/>
        </authorList>
    </citation>
    <scope>NUCLEOTIDE SEQUENCE [LARGE SCALE GENOMIC DNA]</scope>
    <source>
        <strain evidence="1">Wonlab-2016</strain>
    </source>
</reference>
<keyword evidence="2" id="KW-1185">Reference proteome</keyword>
<comment type="caution">
    <text evidence="1">The sequence shown here is derived from an EMBL/GenBank/DDBJ whole genome shotgun (WGS) entry which is preliminary data.</text>
</comment>